<name>A0A2S7EQH8_9XANT</name>
<protein>
    <submittedName>
        <fullName evidence="3">DnaA regulatory inactivator Hda</fullName>
    </submittedName>
</protein>
<organism evidence="3 4">
    <name type="scientific">Xanthomonas hyacinthi</name>
    <dbReference type="NCBI Taxonomy" id="56455"/>
    <lineage>
        <taxon>Bacteria</taxon>
        <taxon>Pseudomonadati</taxon>
        <taxon>Pseudomonadota</taxon>
        <taxon>Gammaproteobacteria</taxon>
        <taxon>Lysobacterales</taxon>
        <taxon>Lysobacteraceae</taxon>
        <taxon>Xanthomonas</taxon>
    </lineage>
</organism>
<dbReference type="InterPro" id="IPR017788">
    <property type="entry name" value="Hda"/>
</dbReference>
<dbReference type="Gene3D" id="1.10.8.60">
    <property type="match status" value="1"/>
</dbReference>
<dbReference type="AlphaFoldDB" id="A0A2S7EQH8"/>
<evidence type="ECO:0000259" key="2">
    <source>
        <dbReference type="Pfam" id="PF22688"/>
    </source>
</evidence>
<gene>
    <name evidence="3" type="ORF">XhyaCFBP1156_19125</name>
</gene>
<sequence length="243" mass="25977">MSVPQLPLALRYPPEQRFDRYVGAPAGLLAQLQAVADGRDVDWIYLSGTAGTGKTHLALALCAAAEQAGRRAAYLPLQAAAGRLRDALEALEGRDQVALDGLEAIAGQREDEVALFDFHNRARSAGVTLLYTAQAMPDGLALTLPDLRSRLAQCTRIALSPLDDAGRAAVLRERAQRRGLVLEDAALDWLLTHAGRDLAGLVALLERLDRASLAAQRRVTVPFLRRVLEGPGLGIGDSGFGKS</sequence>
<dbReference type="Pfam" id="PF22688">
    <property type="entry name" value="Hda_lid"/>
    <property type="match status" value="1"/>
</dbReference>
<evidence type="ECO:0000313" key="3">
    <source>
        <dbReference type="EMBL" id="PPU95366.1"/>
    </source>
</evidence>
<dbReference type="NCBIfam" id="TIGR03420">
    <property type="entry name" value="DnaA_homol_Hda"/>
    <property type="match status" value="1"/>
</dbReference>
<evidence type="ECO:0000313" key="4">
    <source>
        <dbReference type="Proteomes" id="UP000238261"/>
    </source>
</evidence>
<dbReference type="RefSeq" id="WP_104558968.1">
    <property type="nucleotide sequence ID" value="NZ_CP043476.1"/>
</dbReference>
<dbReference type="PANTHER" id="PTHR30050:SF5">
    <property type="entry name" value="DNAA REGULATORY INACTIVATOR HDA"/>
    <property type="match status" value="1"/>
</dbReference>
<comment type="caution">
    <text evidence="3">The sequence shown here is derived from an EMBL/GenBank/DDBJ whole genome shotgun (WGS) entry which is preliminary data.</text>
</comment>
<dbReference type="GO" id="GO:0006270">
    <property type="term" value="P:DNA replication initiation"/>
    <property type="evidence" value="ECO:0007669"/>
    <property type="project" value="TreeGrafter"/>
</dbReference>
<dbReference type="Gene3D" id="3.40.50.300">
    <property type="entry name" value="P-loop containing nucleotide triphosphate hydrolases"/>
    <property type="match status" value="1"/>
</dbReference>
<proteinExistence type="predicted"/>
<evidence type="ECO:0000259" key="1">
    <source>
        <dbReference type="Pfam" id="PF01695"/>
    </source>
</evidence>
<dbReference type="Pfam" id="PF01695">
    <property type="entry name" value="IstB_IS21"/>
    <property type="match status" value="1"/>
</dbReference>
<dbReference type="SUPFAM" id="SSF52540">
    <property type="entry name" value="P-loop containing nucleoside triphosphate hydrolases"/>
    <property type="match status" value="1"/>
</dbReference>
<reference evidence="4" key="1">
    <citation type="submission" date="2016-08" db="EMBL/GenBank/DDBJ databases">
        <authorList>
            <person name="Merda D."/>
            <person name="Briand M."/>
            <person name="Taghouti G."/>
            <person name="Carrere S."/>
            <person name="Gouzy J."/>
            <person name="Portier P."/>
            <person name="Jacques M.-A."/>
            <person name="Fischer-Le Saux M."/>
        </authorList>
    </citation>
    <scope>NUCLEOTIDE SEQUENCE [LARGE SCALE GENOMIC DNA]</scope>
    <source>
        <strain evidence="4">CFBP1156</strain>
    </source>
</reference>
<dbReference type="EMBL" id="MDEG01000029">
    <property type="protein sequence ID" value="PPU95366.1"/>
    <property type="molecule type" value="Genomic_DNA"/>
</dbReference>
<dbReference type="Proteomes" id="UP000238261">
    <property type="component" value="Unassembled WGS sequence"/>
</dbReference>
<accession>A0A2S7EQH8</accession>
<dbReference type="GO" id="GO:0032297">
    <property type="term" value="P:negative regulation of DNA-templated DNA replication initiation"/>
    <property type="evidence" value="ECO:0007669"/>
    <property type="project" value="InterPro"/>
</dbReference>
<feature type="domain" description="Hda lid" evidence="2">
    <location>
        <begin position="164"/>
        <end position="228"/>
    </location>
</feature>
<feature type="domain" description="IstB-like ATP-binding" evidence="1">
    <location>
        <begin position="18"/>
        <end position="118"/>
    </location>
</feature>
<dbReference type="OrthoDB" id="9784878at2"/>
<dbReference type="InterPro" id="IPR055199">
    <property type="entry name" value="Hda_lid"/>
</dbReference>
<dbReference type="InterPro" id="IPR002611">
    <property type="entry name" value="IstB_ATP-bd"/>
</dbReference>
<dbReference type="PANTHER" id="PTHR30050">
    <property type="entry name" value="CHROMOSOMAL REPLICATION INITIATOR PROTEIN DNAA"/>
    <property type="match status" value="1"/>
</dbReference>
<dbReference type="InterPro" id="IPR027417">
    <property type="entry name" value="P-loop_NTPase"/>
</dbReference>
<keyword evidence="4" id="KW-1185">Reference proteome</keyword>
<dbReference type="GO" id="GO:0005524">
    <property type="term" value="F:ATP binding"/>
    <property type="evidence" value="ECO:0007669"/>
    <property type="project" value="InterPro"/>
</dbReference>